<dbReference type="InterPro" id="IPR036390">
    <property type="entry name" value="WH_DNA-bd_sf"/>
</dbReference>
<dbReference type="PRINTS" id="PR00039">
    <property type="entry name" value="HTHLYSR"/>
</dbReference>
<dbReference type="Pfam" id="PF03466">
    <property type="entry name" value="LysR_substrate"/>
    <property type="match status" value="1"/>
</dbReference>
<dbReference type="Proteomes" id="UP001448614">
    <property type="component" value="Unassembled WGS sequence"/>
</dbReference>
<dbReference type="EMBL" id="JBBMFV010000004">
    <property type="protein sequence ID" value="MEO3943309.1"/>
    <property type="molecule type" value="Genomic_DNA"/>
</dbReference>
<keyword evidence="2" id="KW-0805">Transcription regulation</keyword>
<dbReference type="Gene3D" id="3.40.190.290">
    <property type="match status" value="1"/>
</dbReference>
<dbReference type="SUPFAM" id="SSF53850">
    <property type="entry name" value="Periplasmic binding protein-like II"/>
    <property type="match status" value="1"/>
</dbReference>
<evidence type="ECO:0000256" key="4">
    <source>
        <dbReference type="ARBA" id="ARBA00023163"/>
    </source>
</evidence>
<organism evidence="6 7">
    <name type="scientific">Paenarthrobacter nicotinovorans</name>
    <name type="common">Arthrobacter nicotinovorans</name>
    <dbReference type="NCBI Taxonomy" id="29320"/>
    <lineage>
        <taxon>Bacteria</taxon>
        <taxon>Bacillati</taxon>
        <taxon>Actinomycetota</taxon>
        <taxon>Actinomycetes</taxon>
        <taxon>Micrococcales</taxon>
        <taxon>Micrococcaceae</taxon>
        <taxon>Paenarthrobacter</taxon>
    </lineage>
</organism>
<feature type="domain" description="HTH lysR-type" evidence="5">
    <location>
        <begin position="1"/>
        <end position="58"/>
    </location>
</feature>
<dbReference type="PANTHER" id="PTHR30346">
    <property type="entry name" value="TRANSCRIPTIONAL DUAL REGULATOR HCAR-RELATED"/>
    <property type="match status" value="1"/>
</dbReference>
<proteinExistence type="inferred from homology"/>
<gene>
    <name evidence="6" type="ORF">V3C41_19735</name>
</gene>
<comment type="similarity">
    <text evidence="1">Belongs to the LysR transcriptional regulatory family.</text>
</comment>
<dbReference type="RefSeq" id="WP_347783468.1">
    <property type="nucleotide sequence ID" value="NZ_JBBMFV010000004.1"/>
</dbReference>
<evidence type="ECO:0000256" key="1">
    <source>
        <dbReference type="ARBA" id="ARBA00009437"/>
    </source>
</evidence>
<sequence>MDLRNVRYFIAVAENGSITEASNALRISQPPLSMAMAKLEKELGVTLFDRKPRGIELTPAGEYLHHAGRRLLAEERRISDTLKSMGQGLAGELHLGCEPMCLWRIGSTKISQFLSIYRNVTLDLTDANPRVQLDRLADGTLDLAIMPIVAEEPLQAVNGVHFDVKVVDELPLTLIAPKAWGLDESEPLDVGSLTDSTWILPARIPGVRILWRIWADKFAPSGAAPTEIIQVPTVMTAAQLVGAGVGVSLSSLEMARLHPDVARVPVVGGWPNVPIAIVRRKEGIVTPIAERFVELFQGD</sequence>
<protein>
    <submittedName>
        <fullName evidence="6">LysR family transcriptional regulator</fullName>
    </submittedName>
</protein>
<dbReference type="PANTHER" id="PTHR30346:SF28">
    <property type="entry name" value="HTH-TYPE TRANSCRIPTIONAL REGULATOR CYNR"/>
    <property type="match status" value="1"/>
</dbReference>
<name>A0ABV0GXK8_PAENI</name>
<dbReference type="Pfam" id="PF00126">
    <property type="entry name" value="HTH_1"/>
    <property type="match status" value="1"/>
</dbReference>
<dbReference type="InterPro" id="IPR036388">
    <property type="entry name" value="WH-like_DNA-bd_sf"/>
</dbReference>
<dbReference type="InterPro" id="IPR000847">
    <property type="entry name" value="LysR_HTH_N"/>
</dbReference>
<evidence type="ECO:0000256" key="2">
    <source>
        <dbReference type="ARBA" id="ARBA00023015"/>
    </source>
</evidence>
<accession>A0ABV0GXK8</accession>
<comment type="caution">
    <text evidence="6">The sequence shown here is derived from an EMBL/GenBank/DDBJ whole genome shotgun (WGS) entry which is preliminary data.</text>
</comment>
<dbReference type="SUPFAM" id="SSF46785">
    <property type="entry name" value="Winged helix' DNA-binding domain"/>
    <property type="match status" value="1"/>
</dbReference>
<keyword evidence="4" id="KW-0804">Transcription</keyword>
<dbReference type="InterPro" id="IPR005119">
    <property type="entry name" value="LysR_subst-bd"/>
</dbReference>
<reference evidence="6 7" key="1">
    <citation type="journal article" date="2024" name="Appl. Microbiol. Biotechnol.">
        <title>Biosynthetic gene clusters with biotechnological applications in novel Antarctic isolates from Actinomycetota.</title>
        <authorList>
            <person name="Bruna P."/>
            <person name="Nunez-Montero K."/>
            <person name="Contreras M.J."/>
            <person name="Leal K."/>
            <person name="Garcia M."/>
            <person name="Abanto M."/>
            <person name="Barrientos L."/>
        </authorList>
    </citation>
    <scope>NUCLEOTIDE SEQUENCE [LARGE SCALE GENOMIC DNA]</scope>
    <source>
        <strain evidence="6 7">Se16.17</strain>
    </source>
</reference>
<evidence type="ECO:0000256" key="3">
    <source>
        <dbReference type="ARBA" id="ARBA00023125"/>
    </source>
</evidence>
<evidence type="ECO:0000313" key="7">
    <source>
        <dbReference type="Proteomes" id="UP001448614"/>
    </source>
</evidence>
<dbReference type="Gene3D" id="1.10.10.10">
    <property type="entry name" value="Winged helix-like DNA-binding domain superfamily/Winged helix DNA-binding domain"/>
    <property type="match status" value="1"/>
</dbReference>
<keyword evidence="3" id="KW-0238">DNA-binding</keyword>
<keyword evidence="7" id="KW-1185">Reference proteome</keyword>
<dbReference type="PROSITE" id="PS50931">
    <property type="entry name" value="HTH_LYSR"/>
    <property type="match status" value="1"/>
</dbReference>
<evidence type="ECO:0000313" key="6">
    <source>
        <dbReference type="EMBL" id="MEO3943309.1"/>
    </source>
</evidence>
<evidence type="ECO:0000259" key="5">
    <source>
        <dbReference type="PROSITE" id="PS50931"/>
    </source>
</evidence>